<name>A0A0R1K7V3_9LACO</name>
<dbReference type="eggNOG" id="ENOG5032K1Z">
    <property type="taxonomic scope" value="Bacteria"/>
</dbReference>
<organism evidence="2 3">
    <name type="scientific">Companilactobacillus nodensis DSM 19682 = JCM 14932 = NBRC 107160</name>
    <dbReference type="NCBI Taxonomy" id="1423775"/>
    <lineage>
        <taxon>Bacteria</taxon>
        <taxon>Bacillati</taxon>
        <taxon>Bacillota</taxon>
        <taxon>Bacilli</taxon>
        <taxon>Lactobacillales</taxon>
        <taxon>Lactobacillaceae</taxon>
        <taxon>Companilactobacillus</taxon>
    </lineage>
</organism>
<gene>
    <name evidence="2" type="ORF">FD03_GL000435</name>
</gene>
<keyword evidence="3" id="KW-1185">Reference proteome</keyword>
<reference evidence="2 3" key="1">
    <citation type="journal article" date="2015" name="Genome Announc.">
        <title>Expanding the biotechnology potential of lactobacilli through comparative genomics of 213 strains and associated genera.</title>
        <authorList>
            <person name="Sun Z."/>
            <person name="Harris H.M."/>
            <person name="McCann A."/>
            <person name="Guo C."/>
            <person name="Argimon S."/>
            <person name="Zhang W."/>
            <person name="Yang X."/>
            <person name="Jeffery I.B."/>
            <person name="Cooney J.C."/>
            <person name="Kagawa T.F."/>
            <person name="Liu W."/>
            <person name="Song Y."/>
            <person name="Salvetti E."/>
            <person name="Wrobel A."/>
            <person name="Rasinkangas P."/>
            <person name="Parkhill J."/>
            <person name="Rea M.C."/>
            <person name="O'Sullivan O."/>
            <person name="Ritari J."/>
            <person name="Douillard F.P."/>
            <person name="Paul Ross R."/>
            <person name="Yang R."/>
            <person name="Briner A.E."/>
            <person name="Felis G.E."/>
            <person name="de Vos W.M."/>
            <person name="Barrangou R."/>
            <person name="Klaenhammer T.R."/>
            <person name="Caufield P.W."/>
            <person name="Cui Y."/>
            <person name="Zhang H."/>
            <person name="O'Toole P.W."/>
        </authorList>
    </citation>
    <scope>NUCLEOTIDE SEQUENCE [LARGE SCALE GENOMIC DNA]</scope>
    <source>
        <strain evidence="2 3">DSM 19682</strain>
    </source>
</reference>
<dbReference type="AlphaFoldDB" id="A0A0R1K7V3"/>
<dbReference type="Proteomes" id="UP000051248">
    <property type="component" value="Unassembled WGS sequence"/>
</dbReference>
<protein>
    <submittedName>
        <fullName evidence="2">Uncharacterized protein</fullName>
    </submittedName>
</protein>
<comment type="caution">
    <text evidence="2">The sequence shown here is derived from an EMBL/GenBank/DDBJ whole genome shotgun (WGS) entry which is preliminary data.</text>
</comment>
<dbReference type="PATRIC" id="fig|1423775.4.peg.444"/>
<feature type="transmembrane region" description="Helical" evidence="1">
    <location>
        <begin position="146"/>
        <end position="165"/>
    </location>
</feature>
<evidence type="ECO:0000256" key="1">
    <source>
        <dbReference type="SAM" id="Phobius"/>
    </source>
</evidence>
<feature type="transmembrane region" description="Helical" evidence="1">
    <location>
        <begin position="171"/>
        <end position="198"/>
    </location>
</feature>
<feature type="transmembrane region" description="Helical" evidence="1">
    <location>
        <begin position="43"/>
        <end position="64"/>
    </location>
</feature>
<evidence type="ECO:0000313" key="3">
    <source>
        <dbReference type="Proteomes" id="UP000051248"/>
    </source>
</evidence>
<keyword evidence="1" id="KW-1133">Transmembrane helix</keyword>
<keyword evidence="1" id="KW-0812">Transmembrane</keyword>
<accession>A0A0R1K7V3</accession>
<proteinExistence type="predicted"/>
<keyword evidence="1" id="KW-0472">Membrane</keyword>
<evidence type="ECO:0000313" key="2">
    <source>
        <dbReference type="EMBL" id="KRK79734.1"/>
    </source>
</evidence>
<sequence length="205" mass="23748">MNAMNYFSIKQISYKTILVISMILFFICYYLDSVIDPRQTESIFVVGYMFAIMLAAFWSIINYIDHLRINPLYKTYESIDQFVHDLDISDDEKMEIKTMMVDYVTDQKSLGKSEDTAIREIISQFKNEELHKPSGSDVFFVHVHKYLLGLGSILLIAGIFVYLVNEFSSKSVLLAVLEITLICYAAGFYLSFIMYNILNKVLIKK</sequence>
<dbReference type="STRING" id="1423775.FD03_GL000435"/>
<dbReference type="EMBL" id="AZDZ01000011">
    <property type="protein sequence ID" value="KRK79734.1"/>
    <property type="molecule type" value="Genomic_DNA"/>
</dbReference>
<feature type="transmembrane region" description="Helical" evidence="1">
    <location>
        <begin position="12"/>
        <end position="31"/>
    </location>
</feature>